<organism evidence="1">
    <name type="scientific">Myoviridae sp. ctLq07</name>
    <dbReference type="NCBI Taxonomy" id="2827681"/>
    <lineage>
        <taxon>Viruses</taxon>
        <taxon>Duplodnaviria</taxon>
        <taxon>Heunggongvirae</taxon>
        <taxon>Uroviricota</taxon>
        <taxon>Caudoviricetes</taxon>
    </lineage>
</organism>
<evidence type="ECO:0000313" key="1">
    <source>
        <dbReference type="EMBL" id="DAF60502.1"/>
    </source>
</evidence>
<sequence length="116" mass="13899">MKFKINNRSWTIEEKSQSEIKSIQNQRRANEEENIKSVTPRYYGVTHCDIQEIYLDRDLPIDRKKATLIHELTHCYIDNYITHDAKEYSEEDVADIVSNSYDIIHEIVDKYFEVKK</sequence>
<accession>A0A8S5TB84</accession>
<dbReference type="EMBL" id="BK032789">
    <property type="protein sequence ID" value="DAF60502.1"/>
    <property type="molecule type" value="Genomic_DNA"/>
</dbReference>
<protein>
    <submittedName>
        <fullName evidence="1">Protein DA1-like protein</fullName>
    </submittedName>
</protein>
<proteinExistence type="predicted"/>
<name>A0A8S5TB84_9CAUD</name>
<reference evidence="1" key="1">
    <citation type="journal article" date="2021" name="Proc. Natl. Acad. Sci. U.S.A.">
        <title>A Catalog of Tens of Thousands of Viruses from Human Metagenomes Reveals Hidden Associations with Chronic Diseases.</title>
        <authorList>
            <person name="Tisza M.J."/>
            <person name="Buck C.B."/>
        </authorList>
    </citation>
    <scope>NUCLEOTIDE SEQUENCE</scope>
    <source>
        <strain evidence="1">CtLq07</strain>
    </source>
</reference>